<evidence type="ECO:0000313" key="13">
    <source>
        <dbReference type="Proteomes" id="UP000092443"/>
    </source>
</evidence>
<dbReference type="RefSeq" id="XP_037900082.1">
    <property type="nucleotide sequence ID" value="XM_038044154.1"/>
</dbReference>
<keyword evidence="4" id="KW-1003">Cell membrane</keyword>
<dbReference type="GeneID" id="119644567"/>
<gene>
    <name evidence="14" type="primary">LOC119644567</name>
    <name evidence="12" type="synonym">inx</name>
</gene>
<comment type="function">
    <text evidence="12">Structural component of the gap junctions.</text>
</comment>
<evidence type="ECO:0000256" key="12">
    <source>
        <dbReference type="RuleBase" id="RU010713"/>
    </source>
</evidence>
<evidence type="ECO:0000313" key="14">
    <source>
        <dbReference type="RefSeq" id="XP_037900082.1"/>
    </source>
</evidence>
<dbReference type="PANTHER" id="PTHR11893">
    <property type="entry name" value="INNEXIN"/>
    <property type="match status" value="1"/>
</dbReference>
<dbReference type="InterPro" id="IPR000990">
    <property type="entry name" value="Innexin"/>
</dbReference>
<dbReference type="AlphaFoldDB" id="A0A9C5ZN86"/>
<keyword evidence="11 12" id="KW-0407">Ion channel</keyword>
<reference evidence="14" key="1">
    <citation type="submission" date="2025-08" db="UniProtKB">
        <authorList>
            <consortium name="RefSeq"/>
        </authorList>
    </citation>
    <scope>IDENTIFICATION</scope>
    <source>
        <tissue evidence="14">Whole body pupa</tissue>
    </source>
</reference>
<dbReference type="KEGG" id="gfs:119644567"/>
<evidence type="ECO:0000256" key="6">
    <source>
        <dbReference type="ARBA" id="ARBA00022868"/>
    </source>
</evidence>
<evidence type="ECO:0000256" key="8">
    <source>
        <dbReference type="ARBA" id="ARBA00022989"/>
    </source>
</evidence>
<dbReference type="GO" id="GO:0005886">
    <property type="term" value="C:plasma membrane"/>
    <property type="evidence" value="ECO:0007669"/>
    <property type="project" value="UniProtKB-SubCell"/>
</dbReference>
<comment type="similarity">
    <text evidence="12">Belongs to the pannexin family.</text>
</comment>
<evidence type="ECO:0000256" key="3">
    <source>
        <dbReference type="ARBA" id="ARBA00022448"/>
    </source>
</evidence>
<keyword evidence="10 12" id="KW-0472">Membrane</keyword>
<protein>
    <recommendedName>
        <fullName evidence="12">Innexin</fullName>
    </recommendedName>
</protein>
<keyword evidence="9 12" id="KW-0406">Ion transport</keyword>
<keyword evidence="13" id="KW-1185">Reference proteome</keyword>
<evidence type="ECO:0000256" key="10">
    <source>
        <dbReference type="ARBA" id="ARBA00023136"/>
    </source>
</evidence>
<sequence>MYKTEPFSRRGSLRSLRSAPLLSTVLESTLSLTRIHPITSLELPGLDYAVQSQTAISAHHRELGTSLRSGIAAITTATSVTQSQSTLKGRLATQGSIRHTDIKRNLPPKRALSRKLKPHLVADTVKQYISRAQRTAKGSQEQPNMEFLRGVYAFMQVSRSSVSHVKIDSPVFRLHTNATVILLITFSIAVTTRQYVGNPIDCVHTRDIPEDVLNTYCWIHSTYTVVDAFMKKQGSEVPFPGVHNSQGRGPLTIKHTKYYQWVAFTLFFQAILFYTPRWLWKSWEGGKIHALIMDLDIGICSEAEKKQKKKLLLDYLWENLKYHNWWAYRYYVCELLALINVIGQMFLMNRFFDGEFMTFGLDVIQYMEADQEDRMDPMIYIFPRMTKCTFFKYGSSGEVEKHDAICILPLNVVNEKIYIFLWFWFILLTILTLLTLIYRVVIILSPRMRVYLFRMRFRLVRRDAIEIIVRRSKMGDWFLLYLLGENIDTVIFRDVVQDLATRLGHNQHHRVPGLKGEIQDA</sequence>
<dbReference type="PANTHER" id="PTHR11893:SF40">
    <property type="entry name" value="INNEXIN SHAKING-B"/>
    <property type="match status" value="1"/>
</dbReference>
<accession>A0A9C5ZN86</accession>
<dbReference type="GO" id="GO:0034220">
    <property type="term" value="P:monoatomic ion transmembrane transport"/>
    <property type="evidence" value="ECO:0007669"/>
    <property type="project" value="UniProtKB-KW"/>
</dbReference>
<keyword evidence="3 12" id="KW-0813">Transport</keyword>
<dbReference type="GO" id="GO:0005243">
    <property type="term" value="F:gap junction channel activity"/>
    <property type="evidence" value="ECO:0007669"/>
    <property type="project" value="TreeGrafter"/>
</dbReference>
<evidence type="ECO:0000256" key="11">
    <source>
        <dbReference type="ARBA" id="ARBA00023303"/>
    </source>
</evidence>
<dbReference type="Proteomes" id="UP000092443">
    <property type="component" value="Unplaced"/>
</dbReference>
<evidence type="ECO:0000256" key="9">
    <source>
        <dbReference type="ARBA" id="ARBA00023065"/>
    </source>
</evidence>
<comment type="caution">
    <text evidence="12">Lacks conserved residue(s) required for the propagation of feature annotation.</text>
</comment>
<dbReference type="PRINTS" id="PR01262">
    <property type="entry name" value="INNEXIN"/>
</dbReference>
<organism evidence="13 14">
    <name type="scientific">Glossina fuscipes</name>
    <dbReference type="NCBI Taxonomy" id="7396"/>
    <lineage>
        <taxon>Eukaryota</taxon>
        <taxon>Metazoa</taxon>
        <taxon>Ecdysozoa</taxon>
        <taxon>Arthropoda</taxon>
        <taxon>Hexapoda</taxon>
        <taxon>Insecta</taxon>
        <taxon>Pterygota</taxon>
        <taxon>Neoptera</taxon>
        <taxon>Endopterygota</taxon>
        <taxon>Diptera</taxon>
        <taxon>Brachycera</taxon>
        <taxon>Muscomorpha</taxon>
        <taxon>Hippoboscoidea</taxon>
        <taxon>Glossinidae</taxon>
        <taxon>Glossina</taxon>
    </lineage>
</organism>
<dbReference type="PROSITE" id="PS51013">
    <property type="entry name" value="PANNEXIN"/>
    <property type="match status" value="1"/>
</dbReference>
<evidence type="ECO:0000256" key="4">
    <source>
        <dbReference type="ARBA" id="ARBA00022475"/>
    </source>
</evidence>
<evidence type="ECO:0000256" key="2">
    <source>
        <dbReference type="ARBA" id="ARBA00004651"/>
    </source>
</evidence>
<feature type="transmembrane region" description="Helical" evidence="12">
    <location>
        <begin position="417"/>
        <end position="444"/>
    </location>
</feature>
<keyword evidence="5 12" id="KW-0812">Transmembrane</keyword>
<feature type="transmembrane region" description="Helical" evidence="12">
    <location>
        <begin position="258"/>
        <end position="275"/>
    </location>
</feature>
<keyword evidence="7" id="KW-0965">Cell junction</keyword>
<dbReference type="Pfam" id="PF00876">
    <property type="entry name" value="Innexin"/>
    <property type="match status" value="1"/>
</dbReference>
<evidence type="ECO:0000256" key="7">
    <source>
        <dbReference type="ARBA" id="ARBA00022949"/>
    </source>
</evidence>
<feature type="transmembrane region" description="Helical" evidence="12">
    <location>
        <begin position="328"/>
        <end position="347"/>
    </location>
</feature>
<dbReference type="GO" id="GO:0005921">
    <property type="term" value="C:gap junction"/>
    <property type="evidence" value="ECO:0007669"/>
    <property type="project" value="UniProtKB-SubCell"/>
</dbReference>
<evidence type="ECO:0000256" key="5">
    <source>
        <dbReference type="ARBA" id="ARBA00022692"/>
    </source>
</evidence>
<comment type="subcellular location">
    <subcellularLocation>
        <location evidence="1">Cell junction</location>
        <location evidence="1">Gap junction</location>
    </subcellularLocation>
    <subcellularLocation>
        <location evidence="2 12">Cell membrane</location>
        <topology evidence="2 12">Multi-pass membrane protein</topology>
    </subcellularLocation>
</comment>
<name>A0A9C5ZN86_9MUSC</name>
<keyword evidence="8 12" id="KW-1133">Transmembrane helix</keyword>
<keyword evidence="6" id="KW-0303">Gap junction</keyword>
<proteinExistence type="inferred from homology"/>
<evidence type="ECO:0000256" key="1">
    <source>
        <dbReference type="ARBA" id="ARBA00004610"/>
    </source>
</evidence>